<dbReference type="AlphaFoldDB" id="A0A7T9UIB8"/>
<dbReference type="GO" id="GO:0030272">
    <property type="term" value="F:5-formyltetrahydrofolate cyclo-ligase activity"/>
    <property type="evidence" value="ECO:0007669"/>
    <property type="project" value="UniProtKB-EC"/>
</dbReference>
<dbReference type="NCBIfam" id="TIGR02727">
    <property type="entry name" value="MTHFS_bact"/>
    <property type="match status" value="1"/>
</dbReference>
<dbReference type="PIRSF" id="PIRSF006806">
    <property type="entry name" value="FTHF_cligase"/>
    <property type="match status" value="1"/>
</dbReference>
<feature type="binding site" evidence="4">
    <location>
        <begin position="133"/>
        <end position="141"/>
    </location>
    <ligand>
        <name>ATP</name>
        <dbReference type="ChEBI" id="CHEBI:30616"/>
    </ligand>
</feature>
<dbReference type="InterPro" id="IPR002698">
    <property type="entry name" value="FTHF_cligase"/>
</dbReference>
<accession>A0A7T9UIB8</accession>
<evidence type="ECO:0000313" key="7">
    <source>
        <dbReference type="Proteomes" id="UP000595320"/>
    </source>
</evidence>
<dbReference type="InterPro" id="IPR024185">
    <property type="entry name" value="FTHF_cligase-like_sf"/>
</dbReference>
<evidence type="ECO:0000256" key="3">
    <source>
        <dbReference type="ARBA" id="ARBA00022840"/>
    </source>
</evidence>
<dbReference type="Pfam" id="PF01812">
    <property type="entry name" value="5-FTHF_cyc-lig"/>
    <property type="match status" value="1"/>
</dbReference>
<dbReference type="Gene3D" id="3.40.50.10420">
    <property type="entry name" value="NagB/RpiA/CoA transferase-like"/>
    <property type="match status" value="1"/>
</dbReference>
<organism evidence="6 7">
    <name type="scientific">Acinetobacter ursingii</name>
    <dbReference type="NCBI Taxonomy" id="108980"/>
    <lineage>
        <taxon>Bacteria</taxon>
        <taxon>Pseudomonadati</taxon>
        <taxon>Pseudomonadota</taxon>
        <taxon>Gammaproteobacteria</taxon>
        <taxon>Moraxellales</taxon>
        <taxon>Moraxellaceae</taxon>
        <taxon>Acinetobacter</taxon>
    </lineage>
</organism>
<dbReference type="GO" id="GO:0035999">
    <property type="term" value="P:tetrahydrofolate interconversion"/>
    <property type="evidence" value="ECO:0007669"/>
    <property type="project" value="TreeGrafter"/>
</dbReference>
<dbReference type="GO" id="GO:0009396">
    <property type="term" value="P:folic acid-containing compound biosynthetic process"/>
    <property type="evidence" value="ECO:0007669"/>
    <property type="project" value="TreeGrafter"/>
</dbReference>
<proteinExistence type="inferred from homology"/>
<keyword evidence="2 4" id="KW-0547">Nucleotide-binding</keyword>
<feature type="binding site" evidence="4">
    <location>
        <position position="52"/>
    </location>
    <ligand>
        <name>substrate</name>
    </ligand>
</feature>
<keyword evidence="5" id="KW-0460">Magnesium</keyword>
<keyword evidence="3 4" id="KW-0067">ATP-binding</keyword>
<reference evidence="6 7" key="1">
    <citation type="submission" date="2021-01" db="EMBL/GenBank/DDBJ databases">
        <title>FDA dAtabase for Regulatory Grade micrObial Sequences (FDA-ARGOS): Supporting development and validation of Infectious Disease Dx tests.</title>
        <authorList>
            <person name="Sproer C."/>
            <person name="Gronow S."/>
            <person name="Severitt S."/>
            <person name="Schroder I."/>
            <person name="Tallon L."/>
            <person name="Sadzewicz L."/>
            <person name="Zhao X."/>
            <person name="Boylan J."/>
            <person name="Ott S."/>
            <person name="Bowen H."/>
            <person name="Vavikolanu K."/>
            <person name="Mehta A."/>
            <person name="Aluvathingal J."/>
            <person name="Nadendla S."/>
            <person name="Lowell S."/>
            <person name="Myers T."/>
            <person name="Yan Y."/>
            <person name="Sichtig H."/>
        </authorList>
    </citation>
    <scope>NUCLEOTIDE SEQUENCE [LARGE SCALE GENOMIC DNA]</scope>
    <source>
        <strain evidence="6 7">FDAARGOS_1096</strain>
    </source>
</reference>
<dbReference type="SUPFAM" id="SSF100950">
    <property type="entry name" value="NagB/RpiA/CoA transferase-like"/>
    <property type="match status" value="1"/>
</dbReference>
<protein>
    <recommendedName>
        <fullName evidence="5">5-formyltetrahydrofolate cyclo-ligase</fullName>
        <ecNumber evidence="5">6.3.3.2</ecNumber>
    </recommendedName>
</protein>
<dbReference type="Proteomes" id="UP000595320">
    <property type="component" value="Chromosome"/>
</dbReference>
<dbReference type="PANTHER" id="PTHR23407:SF1">
    <property type="entry name" value="5-FORMYLTETRAHYDROFOLATE CYCLO-LIGASE"/>
    <property type="match status" value="1"/>
</dbReference>
<dbReference type="GO" id="GO:0005524">
    <property type="term" value="F:ATP binding"/>
    <property type="evidence" value="ECO:0007669"/>
    <property type="project" value="UniProtKB-KW"/>
</dbReference>
<comment type="cofactor">
    <cofactor evidence="5">
        <name>Mg(2+)</name>
        <dbReference type="ChEBI" id="CHEBI:18420"/>
    </cofactor>
</comment>
<dbReference type="GO" id="GO:0046872">
    <property type="term" value="F:metal ion binding"/>
    <property type="evidence" value="ECO:0007669"/>
    <property type="project" value="UniProtKB-KW"/>
</dbReference>
<dbReference type="InterPro" id="IPR037171">
    <property type="entry name" value="NagB/RpiA_transferase-like"/>
</dbReference>
<gene>
    <name evidence="6" type="ORF">I6I53_00705</name>
</gene>
<dbReference type="PANTHER" id="PTHR23407">
    <property type="entry name" value="ATPASE INHIBITOR/5-FORMYLTETRAHYDROFOLATE CYCLO-LIGASE"/>
    <property type="match status" value="1"/>
</dbReference>
<evidence type="ECO:0000313" key="6">
    <source>
        <dbReference type="EMBL" id="QQT86376.1"/>
    </source>
</evidence>
<keyword evidence="5" id="KW-0479">Metal-binding</keyword>
<comment type="catalytic activity">
    <reaction evidence="5">
        <text>(6S)-5-formyl-5,6,7,8-tetrahydrofolate + ATP = (6R)-5,10-methenyltetrahydrofolate + ADP + phosphate</text>
        <dbReference type="Rhea" id="RHEA:10488"/>
        <dbReference type="ChEBI" id="CHEBI:30616"/>
        <dbReference type="ChEBI" id="CHEBI:43474"/>
        <dbReference type="ChEBI" id="CHEBI:57455"/>
        <dbReference type="ChEBI" id="CHEBI:57457"/>
        <dbReference type="ChEBI" id="CHEBI:456216"/>
        <dbReference type="EC" id="6.3.3.2"/>
    </reaction>
</comment>
<keyword evidence="6" id="KW-0436">Ligase</keyword>
<evidence type="ECO:0000256" key="5">
    <source>
        <dbReference type="RuleBase" id="RU361279"/>
    </source>
</evidence>
<evidence type="ECO:0000256" key="2">
    <source>
        <dbReference type="ARBA" id="ARBA00022741"/>
    </source>
</evidence>
<evidence type="ECO:0000256" key="4">
    <source>
        <dbReference type="PIRSR" id="PIRSR006806-1"/>
    </source>
</evidence>
<evidence type="ECO:0000256" key="1">
    <source>
        <dbReference type="ARBA" id="ARBA00010638"/>
    </source>
</evidence>
<sequence>MKNLRKTLARKRKQLNKFQQKNSASAALFFFRKFLIMTRHQKIGLYLHAFGEVHTQLLIEECYKLKKDVFLPMICNMNNKLVWVKVSSHQYRNKLFSHHPLGMKEPMTSRGYSVSHLDLVVMPLVACDHHGTRMGMGGGFYDRTLAIAPHQPFRLGLAHTFQLLDQTLPRQAWDQPLDALLTPHGIYRFKR</sequence>
<dbReference type="RefSeq" id="WP_201686666.1">
    <property type="nucleotide sequence ID" value="NZ_CP068176.1"/>
</dbReference>
<comment type="similarity">
    <text evidence="1 5">Belongs to the 5-formyltetrahydrofolate cyclo-ligase family.</text>
</comment>
<dbReference type="EC" id="6.3.3.2" evidence="5"/>
<feature type="binding site" evidence="4">
    <location>
        <position position="47"/>
    </location>
    <ligand>
        <name>substrate</name>
    </ligand>
</feature>
<dbReference type="EMBL" id="CP068176">
    <property type="protein sequence ID" value="QQT86376.1"/>
    <property type="molecule type" value="Genomic_DNA"/>
</dbReference>
<name>A0A7T9UIB8_9GAMM</name>